<dbReference type="InParanoid" id="G2XR93"/>
<dbReference type="AlphaFoldDB" id="G2XR93"/>
<evidence type="ECO:0000313" key="2">
    <source>
        <dbReference type="EMBL" id="CCD43261.1"/>
    </source>
</evidence>
<organism evidence="2 3">
    <name type="scientific">Botryotinia fuckeliana (strain T4)</name>
    <name type="common">Noble rot fungus</name>
    <name type="synonym">Botrytis cinerea</name>
    <dbReference type="NCBI Taxonomy" id="999810"/>
    <lineage>
        <taxon>Eukaryota</taxon>
        <taxon>Fungi</taxon>
        <taxon>Dikarya</taxon>
        <taxon>Ascomycota</taxon>
        <taxon>Pezizomycotina</taxon>
        <taxon>Leotiomycetes</taxon>
        <taxon>Helotiales</taxon>
        <taxon>Sclerotiniaceae</taxon>
        <taxon>Botrytis</taxon>
    </lineage>
</organism>
<feature type="compositionally biased region" description="Polar residues" evidence="1">
    <location>
        <begin position="16"/>
        <end position="30"/>
    </location>
</feature>
<dbReference type="HOGENOM" id="CLU_3050033_0_0_1"/>
<proteinExistence type="predicted"/>
<sequence length="54" mass="6053">MRRTEFVRLKAGRETGNINQSSKQATQISRKSPKDIDCAAQEKHVTRTHVGSQA</sequence>
<feature type="compositionally biased region" description="Basic and acidic residues" evidence="1">
    <location>
        <begin position="32"/>
        <end position="45"/>
    </location>
</feature>
<feature type="compositionally biased region" description="Basic and acidic residues" evidence="1">
    <location>
        <begin position="1"/>
        <end position="13"/>
    </location>
</feature>
<evidence type="ECO:0000313" key="3">
    <source>
        <dbReference type="Proteomes" id="UP000008177"/>
    </source>
</evidence>
<dbReference type="Proteomes" id="UP000008177">
    <property type="component" value="Unplaced contigs"/>
</dbReference>
<protein>
    <submittedName>
        <fullName evidence="2">Uncharacterized protein</fullName>
    </submittedName>
</protein>
<accession>G2XR93</accession>
<name>G2XR93_BOTF4</name>
<reference evidence="3" key="1">
    <citation type="journal article" date="2011" name="PLoS Genet.">
        <title>Genomic analysis of the necrotrophic fungal pathogens Sclerotinia sclerotiorum and Botrytis cinerea.</title>
        <authorList>
            <person name="Amselem J."/>
            <person name="Cuomo C.A."/>
            <person name="van Kan J.A."/>
            <person name="Viaud M."/>
            <person name="Benito E.P."/>
            <person name="Couloux A."/>
            <person name="Coutinho P.M."/>
            <person name="de Vries R.P."/>
            <person name="Dyer P.S."/>
            <person name="Fillinger S."/>
            <person name="Fournier E."/>
            <person name="Gout L."/>
            <person name="Hahn M."/>
            <person name="Kohn L."/>
            <person name="Lapalu N."/>
            <person name="Plummer K.M."/>
            <person name="Pradier J.M."/>
            <person name="Quevillon E."/>
            <person name="Sharon A."/>
            <person name="Simon A."/>
            <person name="ten Have A."/>
            <person name="Tudzynski B."/>
            <person name="Tudzynski P."/>
            <person name="Wincker P."/>
            <person name="Andrew M."/>
            <person name="Anthouard V."/>
            <person name="Beever R.E."/>
            <person name="Beffa R."/>
            <person name="Benoit I."/>
            <person name="Bouzid O."/>
            <person name="Brault B."/>
            <person name="Chen Z."/>
            <person name="Choquer M."/>
            <person name="Collemare J."/>
            <person name="Cotton P."/>
            <person name="Danchin E.G."/>
            <person name="Da Silva C."/>
            <person name="Gautier A."/>
            <person name="Giraud C."/>
            <person name="Giraud T."/>
            <person name="Gonzalez C."/>
            <person name="Grossetete S."/>
            <person name="Guldener U."/>
            <person name="Henrissat B."/>
            <person name="Howlett B.J."/>
            <person name="Kodira C."/>
            <person name="Kretschmer M."/>
            <person name="Lappartient A."/>
            <person name="Leroch M."/>
            <person name="Levis C."/>
            <person name="Mauceli E."/>
            <person name="Neuveglise C."/>
            <person name="Oeser B."/>
            <person name="Pearson M."/>
            <person name="Poulain J."/>
            <person name="Poussereau N."/>
            <person name="Quesneville H."/>
            <person name="Rascle C."/>
            <person name="Schumacher J."/>
            <person name="Segurens B."/>
            <person name="Sexton A."/>
            <person name="Silva E."/>
            <person name="Sirven C."/>
            <person name="Soanes D.M."/>
            <person name="Talbot N.J."/>
            <person name="Templeton M."/>
            <person name="Yandava C."/>
            <person name="Yarden O."/>
            <person name="Zeng Q."/>
            <person name="Rollins J.A."/>
            <person name="Lebrun M.H."/>
            <person name="Dickman M."/>
        </authorList>
    </citation>
    <scope>NUCLEOTIDE SEQUENCE [LARGE SCALE GENOMIC DNA]</scope>
    <source>
        <strain evidence="3">T4</strain>
    </source>
</reference>
<evidence type="ECO:0000256" key="1">
    <source>
        <dbReference type="SAM" id="MobiDB-lite"/>
    </source>
</evidence>
<dbReference type="EMBL" id="FQ790256">
    <property type="protein sequence ID" value="CCD43261.1"/>
    <property type="molecule type" value="Genomic_DNA"/>
</dbReference>
<gene>
    <name evidence="2" type="ORF">BofuT4_uP066690.1</name>
</gene>
<feature type="region of interest" description="Disordered" evidence="1">
    <location>
        <begin position="1"/>
        <end position="54"/>
    </location>
</feature>